<keyword evidence="7" id="KW-1185">Reference proteome</keyword>
<evidence type="ECO:0000313" key="8">
    <source>
        <dbReference type="RefSeq" id="XP_012881285.1"/>
    </source>
</evidence>
<keyword evidence="2" id="KW-0479">Metal-binding</keyword>
<proteinExistence type="inferred from homology"/>
<dbReference type="OrthoDB" id="448399at2759"/>
<sequence>MAMRPDDPTSGFHHDNVLAFINEQMARHPKGPEFYLENLSLSWEEIEDKFRAILEDHTVPREVQEACAWSSLALGVRFARRQGYLHGRRVQWLHNFARLHKSAANALASDLKQLSEQQDMERREAAFQLRMIQTKLAEVQKERDMLRWKLLRALFNKSTSPQELSALPMAEGPALGNTKTMAMAAASVIGGGDGTFIHPANEKEEMAVMEIPTTNVQEPKAGGDAPAMMVATDTTQEPEGSFQQLLGAMEWKNYSLGGQREGIVKSPEKASFSHLGTQQGTASPELLSVQLPDSFTYSYECPFPVMSTPSPPSTRGIVPLPPVPSYCLTSDFNLLSDVGATGIDIQELQKDKTDNETQEERKLPLFHQPGDWDCPWCKAVNFSERESCIRCGKGIWLQSP</sequence>
<dbReference type="InParanoid" id="A0A1S3FY32"/>
<evidence type="ECO:0000256" key="4">
    <source>
        <dbReference type="ARBA" id="ARBA00022833"/>
    </source>
</evidence>
<dbReference type="GeneID" id="105992770"/>
<dbReference type="Gene3D" id="4.10.1060.10">
    <property type="entry name" value="Zinc finger, RanBP2-type"/>
    <property type="match status" value="1"/>
</dbReference>
<dbReference type="PROSITE" id="PS50199">
    <property type="entry name" value="ZF_RANBP2_2"/>
    <property type="match status" value="1"/>
</dbReference>
<dbReference type="SUPFAM" id="SSF90209">
    <property type="entry name" value="Ran binding protein zinc finger-like"/>
    <property type="match status" value="1"/>
</dbReference>
<accession>A0A1S3FY32</accession>
<keyword evidence="4" id="KW-0862">Zinc</keyword>
<reference evidence="8" key="1">
    <citation type="submission" date="2025-08" db="UniProtKB">
        <authorList>
            <consortium name="RefSeq"/>
        </authorList>
    </citation>
    <scope>IDENTIFICATION</scope>
    <source>
        <tissue evidence="8">Kidney</tissue>
    </source>
</reference>
<dbReference type="Pfam" id="PF20864">
    <property type="entry name" value="Zn_ribbon_TEX13"/>
    <property type="match status" value="1"/>
</dbReference>
<dbReference type="KEGG" id="dord:105992770"/>
<evidence type="ECO:0000256" key="2">
    <source>
        <dbReference type="ARBA" id="ARBA00022723"/>
    </source>
</evidence>
<gene>
    <name evidence="8" type="primary">LOC105992770</name>
</gene>
<organism evidence="7 8">
    <name type="scientific">Dipodomys ordii</name>
    <name type="common">Ord's kangaroo rat</name>
    <dbReference type="NCBI Taxonomy" id="10020"/>
    <lineage>
        <taxon>Eukaryota</taxon>
        <taxon>Metazoa</taxon>
        <taxon>Chordata</taxon>
        <taxon>Craniata</taxon>
        <taxon>Vertebrata</taxon>
        <taxon>Euteleostomi</taxon>
        <taxon>Mammalia</taxon>
        <taxon>Eutheria</taxon>
        <taxon>Euarchontoglires</taxon>
        <taxon>Glires</taxon>
        <taxon>Rodentia</taxon>
        <taxon>Castorimorpha</taxon>
        <taxon>Heteromyidae</taxon>
        <taxon>Dipodomyinae</taxon>
        <taxon>Dipodomys</taxon>
    </lineage>
</organism>
<name>A0A1S3FY32_DIPOR</name>
<protein>
    <submittedName>
        <fullName evidence="8">Testis-expressed sequence 13A protein-like</fullName>
    </submittedName>
</protein>
<feature type="domain" description="RanBP2-type" evidence="6">
    <location>
        <begin position="368"/>
        <end position="392"/>
    </location>
</feature>
<dbReference type="InterPro" id="IPR036443">
    <property type="entry name" value="Znf_RanBP2_sf"/>
</dbReference>
<evidence type="ECO:0000259" key="6">
    <source>
        <dbReference type="PROSITE" id="PS50199"/>
    </source>
</evidence>
<dbReference type="SMART" id="SM00547">
    <property type="entry name" value="ZnF_RBZ"/>
    <property type="match status" value="1"/>
</dbReference>
<dbReference type="AlphaFoldDB" id="A0A1S3FY32"/>
<dbReference type="InterPro" id="IPR028193">
    <property type="entry name" value="TEX13A-D_N"/>
</dbReference>
<dbReference type="InterPro" id="IPR049534">
    <property type="entry name" value="TEX13A/C/D_Znf"/>
</dbReference>
<dbReference type="PANTHER" id="PTHR23111:SF64">
    <property type="entry name" value="TESTIS-EXPRESSED PROTEIN 13A"/>
    <property type="match status" value="1"/>
</dbReference>
<evidence type="ECO:0000313" key="7">
    <source>
        <dbReference type="Proteomes" id="UP000081671"/>
    </source>
</evidence>
<dbReference type="Pfam" id="PF15186">
    <property type="entry name" value="TEX13"/>
    <property type="match status" value="1"/>
</dbReference>
<comment type="similarity">
    <text evidence="1">Belongs to the TEX13 family.</text>
</comment>
<dbReference type="PROSITE" id="PS01358">
    <property type="entry name" value="ZF_RANBP2_1"/>
    <property type="match status" value="1"/>
</dbReference>
<evidence type="ECO:0000256" key="5">
    <source>
        <dbReference type="PROSITE-ProRule" id="PRU00322"/>
    </source>
</evidence>
<dbReference type="Proteomes" id="UP000081671">
    <property type="component" value="Unplaced"/>
</dbReference>
<dbReference type="GO" id="GO:0008270">
    <property type="term" value="F:zinc ion binding"/>
    <property type="evidence" value="ECO:0007669"/>
    <property type="project" value="UniProtKB-KW"/>
</dbReference>
<dbReference type="PANTHER" id="PTHR23111">
    <property type="entry name" value="ZINC FINGER PROTEIN"/>
    <property type="match status" value="1"/>
</dbReference>
<dbReference type="GO" id="GO:0003729">
    <property type="term" value="F:mRNA binding"/>
    <property type="evidence" value="ECO:0007669"/>
    <property type="project" value="TreeGrafter"/>
</dbReference>
<keyword evidence="3 5" id="KW-0863">Zinc-finger</keyword>
<dbReference type="RefSeq" id="XP_012881285.1">
    <property type="nucleotide sequence ID" value="XM_013025831.1"/>
</dbReference>
<dbReference type="InterPro" id="IPR001876">
    <property type="entry name" value="Znf_RanBP2"/>
</dbReference>
<evidence type="ECO:0000256" key="1">
    <source>
        <dbReference type="ARBA" id="ARBA00008287"/>
    </source>
</evidence>
<evidence type="ECO:0000256" key="3">
    <source>
        <dbReference type="ARBA" id="ARBA00022771"/>
    </source>
</evidence>